<evidence type="ECO:0000313" key="2">
    <source>
        <dbReference type="EMBL" id="NOV48398.1"/>
    </source>
</evidence>
<dbReference type="PANTHER" id="PTHR23254:SF15">
    <property type="entry name" value="POLYADENYLATE-BINDING PROTEIN-INTERACTING PROTEIN 1"/>
    <property type="match status" value="1"/>
</dbReference>
<feature type="compositionally biased region" description="Basic and acidic residues" evidence="1">
    <location>
        <begin position="343"/>
        <end position="352"/>
    </location>
</feature>
<organism evidence="2">
    <name type="scientific">Xenopsylla cheopis</name>
    <name type="common">Oriental rat flea</name>
    <name type="synonym">Pulex cheopis</name>
    <dbReference type="NCBI Taxonomy" id="163159"/>
    <lineage>
        <taxon>Eukaryota</taxon>
        <taxon>Metazoa</taxon>
        <taxon>Ecdysozoa</taxon>
        <taxon>Arthropoda</taxon>
        <taxon>Hexapoda</taxon>
        <taxon>Insecta</taxon>
        <taxon>Pterygota</taxon>
        <taxon>Neoptera</taxon>
        <taxon>Endopterygota</taxon>
        <taxon>Siphonaptera</taxon>
        <taxon>Pulicidae</taxon>
        <taxon>Xenopsyllinae</taxon>
        <taxon>Xenopsylla</taxon>
    </lineage>
</organism>
<dbReference type="InterPro" id="IPR051367">
    <property type="entry name" value="mRNA_TranslReg/HistoneTransl"/>
</dbReference>
<sequence length="440" mass="50057">MSGKGDEIPNPQEGLNKLHESNVNKLSGTSISSASRSTGQQDGVEPSSEKVSMDVVLAKSVLSPYAQEFVPRKPVQTHMAGARSQYGEPSHMASQKKFSLSDRLKYRRRSLDNCDTPVYNYGPSSSIEASGDFVKLVTEIQNNYDSFDNLKHLFPEIVKTGMCDSNFIERTSRFLVGESLLSPEFHYTCARLCGIIDEVIPVFHEDVILRCGENHLKFRERLKEAIIYNKYINLQSFTCELLYNLFRFRKIDSNHLRDFVELIFQQMKLVITITHDKERNYRTVCQGLKLAGYFMDVICPDLMKKFLRTLDRNARVSSNNKVKLFVYSILELSQQKWGYANEEKSNVTRQDEVGSGDNYGTSGELAGYNPEEGDVDDTVYYGPDGKILTAEEASFLYCNLNNVNKTEADDESLWDPNNELGSEVQEAFKSFLEYSKKSTE</sequence>
<protein>
    <submittedName>
        <fullName evidence="2">Putative polyadenylate-binding protein-interacting protein 1</fullName>
    </submittedName>
</protein>
<dbReference type="Gene3D" id="1.25.40.180">
    <property type="match status" value="1"/>
</dbReference>
<dbReference type="EMBL" id="GIIL01004672">
    <property type="protein sequence ID" value="NOV48398.1"/>
    <property type="molecule type" value="Transcribed_RNA"/>
</dbReference>
<feature type="region of interest" description="Disordered" evidence="1">
    <location>
        <begin position="343"/>
        <end position="374"/>
    </location>
</feature>
<feature type="region of interest" description="Disordered" evidence="1">
    <location>
        <begin position="1"/>
        <end position="50"/>
    </location>
</feature>
<feature type="compositionally biased region" description="Low complexity" evidence="1">
    <location>
        <begin position="27"/>
        <end position="39"/>
    </location>
</feature>
<evidence type="ECO:0000256" key="1">
    <source>
        <dbReference type="SAM" id="MobiDB-lite"/>
    </source>
</evidence>
<dbReference type="AlphaFoldDB" id="A0A6M2DTC1"/>
<dbReference type="GO" id="GO:0006446">
    <property type="term" value="P:regulation of translational initiation"/>
    <property type="evidence" value="ECO:0007669"/>
    <property type="project" value="TreeGrafter"/>
</dbReference>
<proteinExistence type="predicted"/>
<reference evidence="2" key="1">
    <citation type="submission" date="2020-03" db="EMBL/GenBank/DDBJ databases">
        <title>Transcriptomic Profiling of the Digestive Tract of the Rat Flea, Xenopsylla cheopis, Following Blood Feeding and Infection with Yersinia pestis.</title>
        <authorList>
            <person name="Bland D.M."/>
            <person name="Martens C.A."/>
            <person name="Virtaneva K."/>
            <person name="Kanakabandi K."/>
            <person name="Long D."/>
            <person name="Rosenke R."/>
            <person name="Saturday G.A."/>
            <person name="Hoyt F.H."/>
            <person name="Bruno D.P."/>
            <person name="Ribeiro J.M.C."/>
            <person name="Hinnebusch J."/>
        </authorList>
    </citation>
    <scope>NUCLEOTIDE SEQUENCE</scope>
</reference>
<dbReference type="PANTHER" id="PTHR23254">
    <property type="entry name" value="EIF4G DOMAIN PROTEIN"/>
    <property type="match status" value="1"/>
</dbReference>
<dbReference type="InterPro" id="IPR016024">
    <property type="entry name" value="ARM-type_fold"/>
</dbReference>
<dbReference type="SUPFAM" id="SSF48371">
    <property type="entry name" value="ARM repeat"/>
    <property type="match status" value="1"/>
</dbReference>
<name>A0A6M2DTC1_XENCH</name>
<dbReference type="GO" id="GO:0008494">
    <property type="term" value="F:translation activator activity"/>
    <property type="evidence" value="ECO:0007669"/>
    <property type="project" value="TreeGrafter"/>
</dbReference>
<accession>A0A6M2DTC1</accession>